<dbReference type="InterPro" id="IPR037171">
    <property type="entry name" value="NagB/RpiA_transferase-like"/>
</dbReference>
<dbReference type="PANTHER" id="PTHR30363">
    <property type="entry name" value="HTH-TYPE TRANSCRIPTIONAL REGULATOR SRLR-RELATED"/>
    <property type="match status" value="1"/>
</dbReference>
<evidence type="ECO:0000313" key="6">
    <source>
        <dbReference type="Proteomes" id="UP001597451"/>
    </source>
</evidence>
<accession>A0ABW5PYJ4</accession>
<keyword evidence="2 5" id="KW-0238">DNA-binding</keyword>
<dbReference type="SUPFAM" id="SSF46785">
    <property type="entry name" value="Winged helix' DNA-binding domain"/>
    <property type="match status" value="1"/>
</dbReference>
<dbReference type="InterPro" id="IPR018356">
    <property type="entry name" value="Tscrpt_reg_HTH_DeoR_CS"/>
</dbReference>
<dbReference type="SMART" id="SM00420">
    <property type="entry name" value="HTH_DEOR"/>
    <property type="match status" value="1"/>
</dbReference>
<dbReference type="InterPro" id="IPR050313">
    <property type="entry name" value="Carb_Metab_HTH_regulators"/>
</dbReference>
<dbReference type="Gene3D" id="3.40.50.1360">
    <property type="match status" value="1"/>
</dbReference>
<dbReference type="InterPro" id="IPR036388">
    <property type="entry name" value="WH-like_DNA-bd_sf"/>
</dbReference>
<evidence type="ECO:0000256" key="1">
    <source>
        <dbReference type="ARBA" id="ARBA00023015"/>
    </source>
</evidence>
<dbReference type="EMBL" id="JBHUMX010000011">
    <property type="protein sequence ID" value="MFD2628112.1"/>
    <property type="molecule type" value="Genomic_DNA"/>
</dbReference>
<evidence type="ECO:0000256" key="2">
    <source>
        <dbReference type="ARBA" id="ARBA00023125"/>
    </source>
</evidence>
<dbReference type="Pfam" id="PF00455">
    <property type="entry name" value="DeoRC"/>
    <property type="match status" value="1"/>
</dbReference>
<dbReference type="Gene3D" id="1.10.10.10">
    <property type="entry name" value="Winged helix-like DNA-binding domain superfamily/Winged helix DNA-binding domain"/>
    <property type="match status" value="1"/>
</dbReference>
<dbReference type="SMART" id="SM01134">
    <property type="entry name" value="DeoRC"/>
    <property type="match status" value="1"/>
</dbReference>
<dbReference type="PROSITE" id="PS51000">
    <property type="entry name" value="HTH_DEOR_2"/>
    <property type="match status" value="1"/>
</dbReference>
<dbReference type="PRINTS" id="PR00037">
    <property type="entry name" value="HTHLACR"/>
</dbReference>
<proteinExistence type="predicted"/>
<dbReference type="GO" id="GO:0003677">
    <property type="term" value="F:DNA binding"/>
    <property type="evidence" value="ECO:0007669"/>
    <property type="project" value="UniProtKB-KW"/>
</dbReference>
<gene>
    <name evidence="5" type="ORF">ACFSUN_04865</name>
</gene>
<reference evidence="6" key="1">
    <citation type="journal article" date="2019" name="Int. J. Syst. Evol. Microbiol.">
        <title>The Global Catalogue of Microorganisms (GCM) 10K type strain sequencing project: providing services to taxonomists for standard genome sequencing and annotation.</title>
        <authorList>
            <consortium name="The Broad Institute Genomics Platform"/>
            <consortium name="The Broad Institute Genome Sequencing Center for Infectious Disease"/>
            <person name="Wu L."/>
            <person name="Ma J."/>
        </authorList>
    </citation>
    <scope>NUCLEOTIDE SEQUENCE [LARGE SCALE GENOMIC DNA]</scope>
    <source>
        <strain evidence="6">TISTR 1858</strain>
    </source>
</reference>
<dbReference type="InterPro" id="IPR001034">
    <property type="entry name" value="DeoR_HTH"/>
</dbReference>
<evidence type="ECO:0000256" key="3">
    <source>
        <dbReference type="ARBA" id="ARBA00023163"/>
    </source>
</evidence>
<organism evidence="5 6">
    <name type="scientific">Oceanobacillus kapialis</name>
    <dbReference type="NCBI Taxonomy" id="481353"/>
    <lineage>
        <taxon>Bacteria</taxon>
        <taxon>Bacillati</taxon>
        <taxon>Bacillota</taxon>
        <taxon>Bacilli</taxon>
        <taxon>Bacillales</taxon>
        <taxon>Bacillaceae</taxon>
        <taxon>Oceanobacillus</taxon>
    </lineage>
</organism>
<evidence type="ECO:0000259" key="4">
    <source>
        <dbReference type="PROSITE" id="PS51000"/>
    </source>
</evidence>
<dbReference type="Proteomes" id="UP001597451">
    <property type="component" value="Unassembled WGS sequence"/>
</dbReference>
<dbReference type="InterPro" id="IPR014036">
    <property type="entry name" value="DeoR-like_C"/>
</dbReference>
<comment type="caution">
    <text evidence="5">The sequence shown here is derived from an EMBL/GenBank/DDBJ whole genome shotgun (WGS) entry which is preliminary data.</text>
</comment>
<keyword evidence="1" id="KW-0805">Transcription regulation</keyword>
<keyword evidence="6" id="KW-1185">Reference proteome</keyword>
<dbReference type="RefSeq" id="WP_379560799.1">
    <property type="nucleotide sequence ID" value="NZ_JBHUMX010000011.1"/>
</dbReference>
<dbReference type="Pfam" id="PF08220">
    <property type="entry name" value="HTH_DeoR"/>
    <property type="match status" value="1"/>
</dbReference>
<name>A0ABW5PYJ4_9BACI</name>
<sequence length="264" mass="29533">MKSTKRRSEILKIIDQNGNVTVDQLLSVYPVSEETIRRDLRILADSGYVKRIYGGAVKLDKKSKYLPYEERLSSHYPEKKAIGRSAVTMLENGDSIFIDGRTTCLVFADQIPADMNLKIVTNSTILANNLMNKNGNLQIFLLGGQLSSEGLLTGPNLYEELKRYRLDKAFFSCIGLDAEGCYFAKSDAQQLTNVLQKISSELILMADSSKINRQAFLSGLAIEQLTYIITDDQASSDFKQAVQQTNCELITAENYHSDFPIFAT</sequence>
<feature type="domain" description="HTH deoR-type" evidence="4">
    <location>
        <begin position="3"/>
        <end position="58"/>
    </location>
</feature>
<protein>
    <submittedName>
        <fullName evidence="5">DeoR/GlpR family DNA-binding transcription regulator</fullName>
    </submittedName>
</protein>
<dbReference type="InterPro" id="IPR036390">
    <property type="entry name" value="WH_DNA-bd_sf"/>
</dbReference>
<keyword evidence="3" id="KW-0804">Transcription</keyword>
<dbReference type="PANTHER" id="PTHR30363:SF44">
    <property type="entry name" value="AGA OPERON TRANSCRIPTIONAL REPRESSOR-RELATED"/>
    <property type="match status" value="1"/>
</dbReference>
<dbReference type="PROSITE" id="PS00894">
    <property type="entry name" value="HTH_DEOR_1"/>
    <property type="match status" value="1"/>
</dbReference>
<evidence type="ECO:0000313" key="5">
    <source>
        <dbReference type="EMBL" id="MFD2628112.1"/>
    </source>
</evidence>
<dbReference type="SUPFAM" id="SSF100950">
    <property type="entry name" value="NagB/RpiA/CoA transferase-like"/>
    <property type="match status" value="1"/>
</dbReference>